<sequence length="343" mass="37625">MVSVRSQQSGFAILLMVFVLLGVGLTGLGQVSGLHRVSGSAFTTDQYALQAARQSLLSYAALYPFHYGARGAGPGHLPCPDTDFVRGAPWEQSSGRDGPNPPCGSGSVANGQLPRHVNLGAHRYLFHIEPFQRLEYSVSSGVINNPVNRIVNDQIIRGEPTASPFLAWVRQPPVEQGPSKKAFSKIAITRRSLLPGVKRSVSAWFVWQVNHHAANVCLPLPSPSEWAQGLDPLSLIATRETVVTNQPASESVSEESEPCLERLPPDSSEEGWELEGVPLDSHWFVRNRWYERIVISASEPCRGEVLGICNLVLDEDRADFEQSGDSLGTGKSDERLHFIWRVI</sequence>
<evidence type="ECO:0000313" key="3">
    <source>
        <dbReference type="Proteomes" id="UP000250079"/>
    </source>
</evidence>
<keyword evidence="3" id="KW-1185">Reference proteome</keyword>
<evidence type="ECO:0000256" key="1">
    <source>
        <dbReference type="SAM" id="MobiDB-lite"/>
    </source>
</evidence>
<dbReference type="AlphaFoldDB" id="A0A2Z2NXQ3"/>
<name>A0A2Z2NXQ3_9GAMM</name>
<reference evidence="2 3" key="1">
    <citation type="submission" date="2016-12" db="EMBL/GenBank/DDBJ databases">
        <authorList>
            <person name="Song W.-J."/>
            <person name="Kurnit D.M."/>
        </authorList>
    </citation>
    <scope>NUCLEOTIDE SEQUENCE [LARGE SCALE GENOMIC DNA]</scope>
    <source>
        <strain evidence="2 3">IMCC3135</strain>
    </source>
</reference>
<dbReference type="Proteomes" id="UP000250079">
    <property type="component" value="Chromosome"/>
</dbReference>
<dbReference type="EMBL" id="CP018632">
    <property type="protein sequence ID" value="ASJ76236.1"/>
    <property type="molecule type" value="Genomic_DNA"/>
</dbReference>
<dbReference type="RefSeq" id="WP_088921037.1">
    <property type="nucleotide sequence ID" value="NZ_CP018632.1"/>
</dbReference>
<dbReference type="KEGG" id="gai:IMCC3135_30935"/>
<protein>
    <submittedName>
        <fullName evidence="2">Uncharacterized protein</fullName>
    </submittedName>
</protein>
<accession>A0A2Z2NXQ3</accession>
<organism evidence="2 3">
    <name type="scientific">Granulosicoccus antarcticus IMCC3135</name>
    <dbReference type="NCBI Taxonomy" id="1192854"/>
    <lineage>
        <taxon>Bacteria</taxon>
        <taxon>Pseudomonadati</taxon>
        <taxon>Pseudomonadota</taxon>
        <taxon>Gammaproteobacteria</taxon>
        <taxon>Chromatiales</taxon>
        <taxon>Granulosicoccaceae</taxon>
        <taxon>Granulosicoccus</taxon>
    </lineage>
</organism>
<gene>
    <name evidence="2" type="ORF">IMCC3135_30935</name>
</gene>
<feature type="region of interest" description="Disordered" evidence="1">
    <location>
        <begin position="83"/>
        <end position="109"/>
    </location>
</feature>
<proteinExistence type="predicted"/>
<feature type="region of interest" description="Disordered" evidence="1">
    <location>
        <begin position="246"/>
        <end position="267"/>
    </location>
</feature>
<evidence type="ECO:0000313" key="2">
    <source>
        <dbReference type="EMBL" id="ASJ76236.1"/>
    </source>
</evidence>